<sequence length="113" mass="12522">MVFVKMLSISVCGAGMTLRRNLLLQLVNRKLKTITLKHRRFVMTAKMLSISGRGAWVLLCGSGGMFCSKMSQPPTDKSCSVLKGTPIPYRSLFDLPYLHRPICELISLSCGSQ</sequence>
<proteinExistence type="predicted"/>
<accession>A0AAV5SL99</accession>
<reference evidence="1" key="1">
    <citation type="submission" date="2023-10" db="EMBL/GenBank/DDBJ databases">
        <title>Genome assembly of Pristionchus species.</title>
        <authorList>
            <person name="Yoshida K."/>
            <person name="Sommer R.J."/>
        </authorList>
    </citation>
    <scope>NUCLEOTIDE SEQUENCE</scope>
    <source>
        <strain evidence="1">RS0144</strain>
    </source>
</reference>
<evidence type="ECO:0008006" key="3">
    <source>
        <dbReference type="Google" id="ProtNLM"/>
    </source>
</evidence>
<dbReference type="AlphaFoldDB" id="A0AAV5SL99"/>
<gene>
    <name evidence="1" type="ORF">PENTCL1PPCAC_5548</name>
</gene>
<protein>
    <recommendedName>
        <fullName evidence="3">Secreted protein</fullName>
    </recommendedName>
</protein>
<dbReference type="Proteomes" id="UP001432027">
    <property type="component" value="Unassembled WGS sequence"/>
</dbReference>
<dbReference type="EMBL" id="BTSX01000002">
    <property type="protein sequence ID" value="GMS83372.1"/>
    <property type="molecule type" value="Genomic_DNA"/>
</dbReference>
<comment type="caution">
    <text evidence="1">The sequence shown here is derived from an EMBL/GenBank/DDBJ whole genome shotgun (WGS) entry which is preliminary data.</text>
</comment>
<evidence type="ECO:0000313" key="1">
    <source>
        <dbReference type="EMBL" id="GMS83372.1"/>
    </source>
</evidence>
<organism evidence="1 2">
    <name type="scientific">Pristionchus entomophagus</name>
    <dbReference type="NCBI Taxonomy" id="358040"/>
    <lineage>
        <taxon>Eukaryota</taxon>
        <taxon>Metazoa</taxon>
        <taxon>Ecdysozoa</taxon>
        <taxon>Nematoda</taxon>
        <taxon>Chromadorea</taxon>
        <taxon>Rhabditida</taxon>
        <taxon>Rhabditina</taxon>
        <taxon>Diplogasteromorpha</taxon>
        <taxon>Diplogasteroidea</taxon>
        <taxon>Neodiplogasteridae</taxon>
        <taxon>Pristionchus</taxon>
    </lineage>
</organism>
<evidence type="ECO:0000313" key="2">
    <source>
        <dbReference type="Proteomes" id="UP001432027"/>
    </source>
</evidence>
<keyword evidence="2" id="KW-1185">Reference proteome</keyword>
<name>A0AAV5SL99_9BILA</name>